<dbReference type="InterPro" id="IPR000175">
    <property type="entry name" value="Na/ntran_symport"/>
</dbReference>
<evidence type="ECO:0000256" key="1">
    <source>
        <dbReference type="ARBA" id="ARBA00004141"/>
    </source>
</evidence>
<feature type="transmembrane region" description="Helical" evidence="9">
    <location>
        <begin position="289"/>
        <end position="312"/>
    </location>
</feature>
<feature type="transmembrane region" description="Helical" evidence="9">
    <location>
        <begin position="218"/>
        <end position="241"/>
    </location>
</feature>
<feature type="transmembrane region" description="Helical" evidence="9">
    <location>
        <begin position="387"/>
        <end position="406"/>
    </location>
</feature>
<evidence type="ECO:0000256" key="7">
    <source>
        <dbReference type="ARBA" id="ARBA00023136"/>
    </source>
</evidence>
<feature type="transmembrane region" description="Helical" evidence="9">
    <location>
        <begin position="29"/>
        <end position="49"/>
    </location>
</feature>
<reference evidence="10" key="1">
    <citation type="submission" date="2020-05" db="UniProtKB">
        <authorList>
            <consortium name="EnsemblMetazoa"/>
        </authorList>
    </citation>
    <scope>IDENTIFICATION</scope>
    <source>
        <strain evidence="10">Aabys</strain>
    </source>
</reference>
<feature type="transmembrane region" description="Helical" evidence="9">
    <location>
        <begin position="427"/>
        <end position="445"/>
    </location>
</feature>
<keyword evidence="3" id="KW-0813">Transport</keyword>
<dbReference type="KEGG" id="mde:101891596"/>
<evidence type="ECO:0000256" key="4">
    <source>
        <dbReference type="ARBA" id="ARBA00022692"/>
    </source>
</evidence>
<dbReference type="eggNOG" id="KOG3660">
    <property type="taxonomic scope" value="Eukaryota"/>
</dbReference>
<comment type="subcellular location">
    <subcellularLocation>
        <location evidence="1">Membrane</location>
        <topology evidence="1">Multi-pass membrane protein</topology>
    </subcellularLocation>
</comment>
<dbReference type="PANTHER" id="PTHR11616">
    <property type="entry name" value="SODIUM/CHLORIDE DEPENDENT TRANSPORTER"/>
    <property type="match status" value="1"/>
</dbReference>
<dbReference type="PANTHER" id="PTHR11616:SF240">
    <property type="entry name" value="BLOATED TUBULES, ISOFORM B-RELATED"/>
    <property type="match status" value="1"/>
</dbReference>
<dbReference type="SUPFAM" id="SSF161070">
    <property type="entry name" value="SNF-like"/>
    <property type="match status" value="1"/>
</dbReference>
<feature type="transmembrane region" description="Helical" evidence="9">
    <location>
        <begin position="324"/>
        <end position="342"/>
    </location>
</feature>
<feature type="transmembrane region" description="Helical" evidence="9">
    <location>
        <begin position="61"/>
        <end position="80"/>
    </location>
</feature>
<dbReference type="Pfam" id="PF00209">
    <property type="entry name" value="SNF"/>
    <property type="match status" value="1"/>
</dbReference>
<dbReference type="VEuPathDB" id="VectorBase:MDOA008675"/>
<dbReference type="PRINTS" id="PR00176">
    <property type="entry name" value="NANEUSMPORT"/>
</dbReference>
<evidence type="ECO:0000256" key="5">
    <source>
        <dbReference type="ARBA" id="ARBA00022847"/>
    </source>
</evidence>
<sequence>MVYETSYESGRQPFVPDTQRGNWLHPNDFIYAGLSLAFRIDIFSMSWYLTMESGVVSFLPVYLISLAVYIIPFIVIQSFMGQFSSSGFISSFRLAPLFKGIGYVTLAMNICVLTYYSIFAMVPLLYFFASMNPTLPWSCEGFKTWAQNLTEDQEINLCNMKFGNLTEFIEGSGSGEGSNETSSYHDNYVNHHIPSVLYFHSLFHDLNLFDYNDVDYSMSWQLILCALFVWAIVAVIVYRFFKTETFGVIVRYCVWTLLGILVFLLIRFSFLPGAEKVYRHLFIPTWRDIGAGIAAIPIYGISGFGPGWGLFITLSSYNKFKTNIVKYSWIIGLGQFFLILGIDMLQNFTEVYLRVKTENNYYSEVENIWTLYLSSGSVMADMPWPNFWSMLLYFMLFLSGMLLILIQLNSILTTIFDEFVKLREKKLEVSMALVGLMTAVSLYFTSNHGVTYFTALAVDTYTTHTAINLLLILVVLWIYGRVRFQRDFEFMTNHRFSTWNINILRFVAPMGMLLALLLGIIVAFYEHMLSNVIIAILGFIFMLLPWLFIPGYAAHSMLQSMGSFKTRFQRCCRPTDWYPTQPEDRQSYEEAMGNMEITHQLNEVTDDVL</sequence>
<comment type="similarity">
    <text evidence="2">Belongs to the sodium:neurotransmitter symporter (SNF) (TC 2.A.22) family.</text>
</comment>
<evidence type="ECO:0000256" key="9">
    <source>
        <dbReference type="SAM" id="Phobius"/>
    </source>
</evidence>
<dbReference type="PROSITE" id="PS50267">
    <property type="entry name" value="NA_NEUROTRAN_SYMP_3"/>
    <property type="match status" value="1"/>
</dbReference>
<dbReference type="AlphaFoldDB" id="A0A1I8MUW7"/>
<evidence type="ECO:0008006" key="11">
    <source>
        <dbReference type="Google" id="ProtNLM"/>
    </source>
</evidence>
<evidence type="ECO:0000256" key="6">
    <source>
        <dbReference type="ARBA" id="ARBA00022989"/>
    </source>
</evidence>
<dbReference type="RefSeq" id="XP_005185959.2">
    <property type="nucleotide sequence ID" value="XM_005185902.4"/>
</dbReference>
<keyword evidence="8" id="KW-0915">Sodium</keyword>
<proteinExistence type="inferred from homology"/>
<feature type="transmembrane region" description="Helical" evidence="9">
    <location>
        <begin position="248"/>
        <end position="269"/>
    </location>
</feature>
<keyword evidence="6 9" id="KW-1133">Transmembrane helix</keyword>
<accession>A0A1I8MUW7</accession>
<dbReference type="OrthoDB" id="7966043at2759"/>
<evidence type="ECO:0000256" key="2">
    <source>
        <dbReference type="ARBA" id="ARBA00006459"/>
    </source>
</evidence>
<dbReference type="EnsemblMetazoa" id="MDOA008675-RA">
    <property type="protein sequence ID" value="MDOA008675-PA"/>
    <property type="gene ID" value="MDOA008675"/>
</dbReference>
<evidence type="ECO:0000256" key="8">
    <source>
        <dbReference type="PIRSR" id="PIRSR600175-1"/>
    </source>
</evidence>
<evidence type="ECO:0000256" key="3">
    <source>
        <dbReference type="ARBA" id="ARBA00022448"/>
    </source>
</evidence>
<dbReference type="GO" id="GO:0005886">
    <property type="term" value="C:plasma membrane"/>
    <property type="evidence" value="ECO:0007669"/>
    <property type="project" value="TreeGrafter"/>
</dbReference>
<keyword evidence="7 9" id="KW-0472">Membrane</keyword>
<name>A0A1I8MUW7_MUSDO</name>
<feature type="binding site" evidence="8">
    <location>
        <position position="37"/>
    </location>
    <ligand>
        <name>Na(+)</name>
        <dbReference type="ChEBI" id="CHEBI:29101"/>
        <label>1</label>
    </ligand>
</feature>
<evidence type="ECO:0000313" key="10">
    <source>
        <dbReference type="EnsemblMetazoa" id="MDOA008675-PA"/>
    </source>
</evidence>
<keyword evidence="5" id="KW-0769">Symport</keyword>
<feature type="transmembrane region" description="Helical" evidence="9">
    <location>
        <begin position="465"/>
        <end position="482"/>
    </location>
</feature>
<feature type="transmembrane region" description="Helical" evidence="9">
    <location>
        <begin position="101"/>
        <end position="128"/>
    </location>
</feature>
<dbReference type="GO" id="GO:0046872">
    <property type="term" value="F:metal ion binding"/>
    <property type="evidence" value="ECO:0007669"/>
    <property type="project" value="UniProtKB-KW"/>
</dbReference>
<feature type="transmembrane region" description="Helical" evidence="9">
    <location>
        <begin position="503"/>
        <end position="525"/>
    </location>
</feature>
<dbReference type="VEuPathDB" id="VectorBase:MDOMA2_003840"/>
<dbReference type="GO" id="GO:0015375">
    <property type="term" value="F:glycine:sodium symporter activity"/>
    <property type="evidence" value="ECO:0007669"/>
    <property type="project" value="TreeGrafter"/>
</dbReference>
<feature type="transmembrane region" description="Helical" evidence="9">
    <location>
        <begin position="531"/>
        <end position="553"/>
    </location>
</feature>
<dbReference type="InterPro" id="IPR037272">
    <property type="entry name" value="SNS_sf"/>
</dbReference>
<gene>
    <name evidence="10" type="primary">101891596</name>
</gene>
<keyword evidence="4 9" id="KW-0812">Transmembrane</keyword>
<keyword evidence="8" id="KW-0479">Metal-binding</keyword>
<protein>
    <recommendedName>
        <fullName evidence="11">Sodium:neurotransmitter symporter family protein</fullName>
    </recommendedName>
</protein>
<organism evidence="10">
    <name type="scientific">Musca domestica</name>
    <name type="common">House fly</name>
    <dbReference type="NCBI Taxonomy" id="7370"/>
    <lineage>
        <taxon>Eukaryota</taxon>
        <taxon>Metazoa</taxon>
        <taxon>Ecdysozoa</taxon>
        <taxon>Arthropoda</taxon>
        <taxon>Hexapoda</taxon>
        <taxon>Insecta</taxon>
        <taxon>Pterygota</taxon>
        <taxon>Neoptera</taxon>
        <taxon>Endopterygota</taxon>
        <taxon>Diptera</taxon>
        <taxon>Brachycera</taxon>
        <taxon>Muscomorpha</taxon>
        <taxon>Muscoidea</taxon>
        <taxon>Muscidae</taxon>
        <taxon>Musca</taxon>
    </lineage>
</organism>